<organism evidence="3 4">
    <name type="scientific">Muribaculum gordoncarteri</name>
    <dbReference type="NCBI Taxonomy" id="2530390"/>
    <lineage>
        <taxon>Bacteria</taxon>
        <taxon>Pseudomonadati</taxon>
        <taxon>Bacteroidota</taxon>
        <taxon>Bacteroidia</taxon>
        <taxon>Bacteroidales</taxon>
        <taxon>Muribaculaceae</taxon>
        <taxon>Muribaculum</taxon>
    </lineage>
</organism>
<dbReference type="KEGG" id="mgod:E7746_00625"/>
<keyword evidence="4" id="KW-1185">Reference proteome</keyword>
<dbReference type="EMBL" id="CP039393">
    <property type="protein sequence ID" value="QCD34488.1"/>
    <property type="molecule type" value="Genomic_DNA"/>
</dbReference>
<evidence type="ECO:0000313" key="3">
    <source>
        <dbReference type="EMBL" id="QCD34488.1"/>
    </source>
</evidence>
<reference evidence="3 4" key="1">
    <citation type="submission" date="2019-02" db="EMBL/GenBank/DDBJ databases">
        <title>Isolation and identification of novel species under the genus Muribaculum.</title>
        <authorList>
            <person name="Miyake S."/>
            <person name="Ding Y."/>
            <person name="Low A."/>
            <person name="Soh M."/>
            <person name="Seedorf H."/>
        </authorList>
    </citation>
    <scope>NUCLEOTIDE SEQUENCE [LARGE SCALE GENOMIC DNA]</scope>
    <source>
        <strain evidence="3 4">TLL-A4</strain>
    </source>
</reference>
<dbReference type="GO" id="GO:0016757">
    <property type="term" value="F:glycosyltransferase activity"/>
    <property type="evidence" value="ECO:0007669"/>
    <property type="project" value="InterPro"/>
</dbReference>
<name>A0A4P7VMR0_9BACT</name>
<dbReference type="Gene3D" id="3.40.50.2000">
    <property type="entry name" value="Glycogen Phosphorylase B"/>
    <property type="match status" value="2"/>
</dbReference>
<gene>
    <name evidence="3" type="ORF">E7746_00625</name>
</gene>
<feature type="domain" description="Glycosyltransferase subfamily 4-like N-terminal" evidence="2">
    <location>
        <begin position="12"/>
        <end position="176"/>
    </location>
</feature>
<dbReference type="SUPFAM" id="SSF53756">
    <property type="entry name" value="UDP-Glycosyltransferase/glycogen phosphorylase"/>
    <property type="match status" value="1"/>
</dbReference>
<accession>A0A4P7VMR0</accession>
<dbReference type="PANTHER" id="PTHR12526:SF630">
    <property type="entry name" value="GLYCOSYLTRANSFERASE"/>
    <property type="match status" value="1"/>
</dbReference>
<dbReference type="CDD" id="cd03811">
    <property type="entry name" value="GT4_GT28_WabH-like"/>
    <property type="match status" value="1"/>
</dbReference>
<dbReference type="Pfam" id="PF13439">
    <property type="entry name" value="Glyco_transf_4"/>
    <property type="match status" value="1"/>
</dbReference>
<dbReference type="RefSeq" id="WP_136409502.1">
    <property type="nucleotide sequence ID" value="NZ_CP039393.1"/>
</dbReference>
<sequence>MKILHFTGSTAIGGVASIVYELSKYCTSRGHNVDQLSMCNEPHLIDSSGKYEDIGVRTFISPTSNRYTYRQLKSLIKTMREYDIVHVHQFPEQLYGALASMLKSPNNIPKVITTEHSTWNNRRNYKLLKYFDRWMYSNYDKIVCISPPVYDSLVKWLDNDRLINKITTITNGIDINKYRNAINNLEDYVGCTDGNKYIVMVGRLEHPKDPITLIKAIKNLPNNVHAVFCGDGYLKTQIEASTKALNMKHRVHLLGNVTNPETILKGCDVGVLSSYWDGFGLVAAEYMTAGIPSVGTNVPGLKEVIGDQDLLFEPGDVERLTIILKQLLENDNYRNSKIENGYSQALNFTSEKMASEYLALYESILS</sequence>
<dbReference type="PANTHER" id="PTHR12526">
    <property type="entry name" value="GLYCOSYLTRANSFERASE"/>
    <property type="match status" value="1"/>
</dbReference>
<evidence type="ECO:0000313" key="4">
    <source>
        <dbReference type="Proteomes" id="UP000297031"/>
    </source>
</evidence>
<dbReference type="OrthoDB" id="7560678at2"/>
<dbReference type="Pfam" id="PF00534">
    <property type="entry name" value="Glycos_transf_1"/>
    <property type="match status" value="1"/>
</dbReference>
<dbReference type="InterPro" id="IPR001296">
    <property type="entry name" value="Glyco_trans_1"/>
</dbReference>
<feature type="domain" description="Glycosyl transferase family 1" evidence="1">
    <location>
        <begin position="193"/>
        <end position="343"/>
    </location>
</feature>
<dbReference type="Proteomes" id="UP000297031">
    <property type="component" value="Chromosome"/>
</dbReference>
<dbReference type="InterPro" id="IPR028098">
    <property type="entry name" value="Glyco_trans_4-like_N"/>
</dbReference>
<evidence type="ECO:0000259" key="2">
    <source>
        <dbReference type="Pfam" id="PF13439"/>
    </source>
</evidence>
<dbReference type="AlphaFoldDB" id="A0A4P7VMR0"/>
<evidence type="ECO:0000259" key="1">
    <source>
        <dbReference type="Pfam" id="PF00534"/>
    </source>
</evidence>
<proteinExistence type="predicted"/>
<protein>
    <submittedName>
        <fullName evidence="3">Glycosyltransferase</fullName>
    </submittedName>
</protein>
<keyword evidence="3" id="KW-0808">Transferase</keyword>